<dbReference type="OrthoDB" id="284865at2759"/>
<organism evidence="2 3">
    <name type="scientific">Paramecium pentaurelia</name>
    <dbReference type="NCBI Taxonomy" id="43138"/>
    <lineage>
        <taxon>Eukaryota</taxon>
        <taxon>Sar</taxon>
        <taxon>Alveolata</taxon>
        <taxon>Ciliophora</taxon>
        <taxon>Intramacronucleata</taxon>
        <taxon>Oligohymenophorea</taxon>
        <taxon>Peniculida</taxon>
        <taxon>Parameciidae</taxon>
        <taxon>Paramecium</taxon>
    </lineage>
</organism>
<evidence type="ECO:0000313" key="3">
    <source>
        <dbReference type="Proteomes" id="UP000689195"/>
    </source>
</evidence>
<proteinExistence type="predicted"/>
<gene>
    <name evidence="2" type="ORF">PPENT_87.1.T1420063</name>
</gene>
<sequence>MIELFSTFFDRLSSHNLQCEQMLKSLDQFKALLYANDGDIEKYFIDLNGQKSPLKRDSSQTKKSASIKTTNNKQQLVISNEKYQDVDMRLILWIQIENIQFVVDNQQIQ</sequence>
<accession>A0A8S1Y2N4</accession>
<evidence type="ECO:0000313" key="2">
    <source>
        <dbReference type="EMBL" id="CAD8205914.1"/>
    </source>
</evidence>
<reference evidence="2" key="1">
    <citation type="submission" date="2021-01" db="EMBL/GenBank/DDBJ databases">
        <authorList>
            <consortium name="Genoscope - CEA"/>
            <person name="William W."/>
        </authorList>
    </citation>
    <scope>NUCLEOTIDE SEQUENCE</scope>
</reference>
<evidence type="ECO:0000256" key="1">
    <source>
        <dbReference type="SAM" id="MobiDB-lite"/>
    </source>
</evidence>
<comment type="caution">
    <text evidence="2">The sequence shown here is derived from an EMBL/GenBank/DDBJ whole genome shotgun (WGS) entry which is preliminary data.</text>
</comment>
<dbReference type="AlphaFoldDB" id="A0A8S1Y2N4"/>
<feature type="region of interest" description="Disordered" evidence="1">
    <location>
        <begin position="52"/>
        <end position="71"/>
    </location>
</feature>
<feature type="compositionally biased region" description="Polar residues" evidence="1">
    <location>
        <begin position="61"/>
        <end position="71"/>
    </location>
</feature>
<keyword evidence="3" id="KW-1185">Reference proteome</keyword>
<dbReference type="Proteomes" id="UP000689195">
    <property type="component" value="Unassembled WGS sequence"/>
</dbReference>
<name>A0A8S1Y2N4_9CILI</name>
<protein>
    <submittedName>
        <fullName evidence="2">Uncharacterized protein</fullName>
    </submittedName>
</protein>
<dbReference type="EMBL" id="CAJJDO010000142">
    <property type="protein sequence ID" value="CAD8205914.1"/>
    <property type="molecule type" value="Genomic_DNA"/>
</dbReference>